<evidence type="ECO:0000256" key="1">
    <source>
        <dbReference type="SAM" id="MobiDB-lite"/>
    </source>
</evidence>
<proteinExistence type="predicted"/>
<reference evidence="2" key="2">
    <citation type="submission" date="2022-10" db="EMBL/GenBank/DDBJ databases">
        <authorList>
            <consortium name="ENA_rothamsted_submissions"/>
            <consortium name="culmorum"/>
            <person name="King R."/>
        </authorList>
    </citation>
    <scope>NUCLEOTIDE SEQUENCE</scope>
</reference>
<feature type="region of interest" description="Disordered" evidence="1">
    <location>
        <begin position="1"/>
        <end position="65"/>
    </location>
</feature>
<dbReference type="EMBL" id="OU893345">
    <property type="protein sequence ID" value="CAG9785498.1"/>
    <property type="molecule type" value="Genomic_DNA"/>
</dbReference>
<dbReference type="AlphaFoldDB" id="A0A9N9QXV2"/>
<reference evidence="2" key="1">
    <citation type="submission" date="2021-12" db="EMBL/GenBank/DDBJ databases">
        <authorList>
            <person name="King R."/>
        </authorList>
    </citation>
    <scope>NUCLEOTIDE SEQUENCE</scope>
</reference>
<organism evidence="2 3">
    <name type="scientific">Diatraea saccharalis</name>
    <name type="common">sugarcane borer</name>
    <dbReference type="NCBI Taxonomy" id="40085"/>
    <lineage>
        <taxon>Eukaryota</taxon>
        <taxon>Metazoa</taxon>
        <taxon>Ecdysozoa</taxon>
        <taxon>Arthropoda</taxon>
        <taxon>Hexapoda</taxon>
        <taxon>Insecta</taxon>
        <taxon>Pterygota</taxon>
        <taxon>Neoptera</taxon>
        <taxon>Endopterygota</taxon>
        <taxon>Lepidoptera</taxon>
        <taxon>Glossata</taxon>
        <taxon>Ditrysia</taxon>
        <taxon>Pyraloidea</taxon>
        <taxon>Crambidae</taxon>
        <taxon>Crambinae</taxon>
        <taxon>Diatraea</taxon>
    </lineage>
</organism>
<evidence type="ECO:0000313" key="2">
    <source>
        <dbReference type="EMBL" id="CAG9785498.1"/>
    </source>
</evidence>
<name>A0A9N9QXV2_9NEOP</name>
<accession>A0A9N9QXV2</accession>
<sequence>MSDRLRTPHNRSRHGNVDRSRSRPRRRDSNREPRGQSPGCRSYRRNNDRRSRSRTRTPSASRDGGFIMQQTLNSILTKLNALENNNILSNNTHNRECVVQTGSVVTCAQDLPEMTADRAVLMRRRFDDIECTLVLVGGHADSMPLSFVQTRGLDASVLRADMRTLCLCPTCGHADSMPLSYVRTCGLYASVLRADTRTRCLCLTCRHADSMPLFCVEIRGLNASVSFIGWNRHSSKAPTTTSPLLDRRGHQTTGQHCQAYRDLIGLRSSRSRGQLHVRRGRISTLSHYKLATTPNSYIRSAHVTNGSLAGWRSDCEHCSCRDLFVWYIT</sequence>
<gene>
    <name evidence="2" type="ORF">DIATSA_LOCUS3527</name>
</gene>
<keyword evidence="3" id="KW-1185">Reference proteome</keyword>
<feature type="compositionally biased region" description="Basic and acidic residues" evidence="1">
    <location>
        <begin position="15"/>
        <end position="34"/>
    </location>
</feature>
<dbReference type="Proteomes" id="UP001153714">
    <property type="component" value="Chromosome 14"/>
</dbReference>
<evidence type="ECO:0000313" key="3">
    <source>
        <dbReference type="Proteomes" id="UP001153714"/>
    </source>
</evidence>
<protein>
    <submittedName>
        <fullName evidence="2">Uncharacterized protein</fullName>
    </submittedName>
</protein>